<feature type="transmembrane region" description="Helical" evidence="7">
    <location>
        <begin position="1017"/>
        <end position="1048"/>
    </location>
</feature>
<dbReference type="PANTHER" id="PTHR12546:SF33">
    <property type="entry name" value="SPERM VESICLE FUSION PROTEIN FER-1"/>
    <property type="match status" value="1"/>
</dbReference>
<feature type="region of interest" description="Disordered" evidence="6">
    <location>
        <begin position="1"/>
        <end position="106"/>
    </location>
</feature>
<protein>
    <recommendedName>
        <fullName evidence="10">C2 domain-containing protein</fullName>
    </recommendedName>
</protein>
<keyword evidence="4 7" id="KW-1133">Transmembrane helix</keyword>
<dbReference type="EMBL" id="CAUJNA010003646">
    <property type="protein sequence ID" value="CAJ1406790.1"/>
    <property type="molecule type" value="Genomic_DNA"/>
</dbReference>
<feature type="non-terminal residue" evidence="8">
    <location>
        <position position="1063"/>
    </location>
</feature>
<feature type="region of interest" description="Disordered" evidence="6">
    <location>
        <begin position="200"/>
        <end position="228"/>
    </location>
</feature>
<feature type="region of interest" description="Disordered" evidence="6">
    <location>
        <begin position="878"/>
        <end position="906"/>
    </location>
</feature>
<accession>A0AA36NC00</accession>
<dbReference type="GO" id="GO:0016020">
    <property type="term" value="C:membrane"/>
    <property type="evidence" value="ECO:0007669"/>
    <property type="project" value="UniProtKB-SubCell"/>
</dbReference>
<evidence type="ECO:0000256" key="6">
    <source>
        <dbReference type="SAM" id="MobiDB-lite"/>
    </source>
</evidence>
<comment type="subcellular location">
    <subcellularLocation>
        <location evidence="1">Membrane</location>
    </subcellularLocation>
</comment>
<dbReference type="GO" id="GO:0007009">
    <property type="term" value="P:plasma membrane organization"/>
    <property type="evidence" value="ECO:0007669"/>
    <property type="project" value="TreeGrafter"/>
</dbReference>
<evidence type="ECO:0000313" key="8">
    <source>
        <dbReference type="EMBL" id="CAJ1406790.1"/>
    </source>
</evidence>
<dbReference type="Proteomes" id="UP001178507">
    <property type="component" value="Unassembled WGS sequence"/>
</dbReference>
<gene>
    <name evidence="8" type="ORF">EVOR1521_LOCUS28652</name>
</gene>
<sequence length="1063" mass="118459">DPLQAQAAKEGKGAKGAAKGAPKAAAGAVKGAKGEGKEGKGKGKKGEGKKGEGKKGEGKNGEGKNGEAPKVVEAAEETKDKGKGKGKKKDMTGMEGLQVTEGSDAVGERRESISWVRKPDCKLHDKDTNKKWSAMGRMGYEFLNVVHLDAMLPKLPVYEPDLRFRLRDNADPDSDTVFAEGRIGMAEHLPWVQDAEKARKATEASDLYSDGEDGTANDGMPVSDADEEGSNYVEITLANQPAKIAFNAEDKMTFPPIIASCSDKSQAAAKGVGPGDWLISVKKKEEEQQPTVTWSPAKAMEFIETTDKEKIRPLKLTFRKKDKVEIAVRVMKGPHNLELANSKDEMPPKIMKDLSQDKMWRKQGVSPGWRVVDINGFDTTEMTAVMPRFKQLLQLRPAIVTCRPHGLAARGDSDRAIQEAKPVMLSGVASKVYKEHDHKLRHRDGPLAFMRVPRPSAVLPSGVNTQHLNCRPARAACLDVQGLARFIAGGEEEDDKARPSVQGCLEDNMPPAVFRNIPLFSGELEVGQVKAKFKVISPPNRKWTTAKGATSDDKVFFNEKFLRKRFKIDQPHSLRVRTYIIRGLNVSGAVSGYGNPYLYFMYGASKVSLEGHRQMQAVEPRYFRTEEADINLPEQSYFEIGLYDYQENGEDLLIGKSVLDLEDRFYTRDYMIMMKNKKVPIEYRPLISETVDANTQEVSKISKGSLELWIELLDTTTAAEVPVSKLLQPPSMEVEVRLICWTVHDLQMRMCTDDYGDQRENISIRSRCSIDCRTYNGPQPKEQETDQHDSCVGDGEFNWRFLFSRIQVTKGVPIDCFLHLSVWEYFALSRPVMLCESLVELKSYVKKVSEDRMMLEMEADMPLSNAHLYAEMKKEIKGKGGVAQEADEDEEHEEEEPDEGGGEEGGDAAFMEEEEQAIPPAAYMKILLQVIAQTEASTDNNKVGIARNEPNRFPSLPYPKTGRDWRYSMPTAASVVEKIAEALSPSKRGPLMTPLGTRPERNLCVWFGCCYLCVCVLVFLFFFCVCVCVCLCVCVFFVFCFCCCCFVLGRFLASKSVCVEECG</sequence>
<evidence type="ECO:0000313" key="9">
    <source>
        <dbReference type="Proteomes" id="UP001178507"/>
    </source>
</evidence>
<evidence type="ECO:0000256" key="4">
    <source>
        <dbReference type="ARBA" id="ARBA00022989"/>
    </source>
</evidence>
<name>A0AA36NC00_9DINO</name>
<keyword evidence="5 7" id="KW-0472">Membrane</keyword>
<keyword evidence="3" id="KW-0677">Repeat</keyword>
<evidence type="ECO:0000256" key="1">
    <source>
        <dbReference type="ARBA" id="ARBA00004370"/>
    </source>
</evidence>
<feature type="compositionally biased region" description="Acidic residues" evidence="6">
    <location>
        <begin position="885"/>
        <end position="906"/>
    </location>
</feature>
<feature type="compositionally biased region" description="Basic and acidic residues" evidence="6">
    <location>
        <begin position="32"/>
        <end position="67"/>
    </location>
</feature>
<proteinExistence type="predicted"/>
<evidence type="ECO:0000256" key="3">
    <source>
        <dbReference type="ARBA" id="ARBA00022737"/>
    </source>
</evidence>
<organism evidence="8 9">
    <name type="scientific">Effrenium voratum</name>
    <dbReference type="NCBI Taxonomy" id="2562239"/>
    <lineage>
        <taxon>Eukaryota</taxon>
        <taxon>Sar</taxon>
        <taxon>Alveolata</taxon>
        <taxon>Dinophyceae</taxon>
        <taxon>Suessiales</taxon>
        <taxon>Symbiodiniaceae</taxon>
        <taxon>Effrenium</taxon>
    </lineage>
</organism>
<dbReference type="AlphaFoldDB" id="A0AA36NC00"/>
<feature type="compositionally biased region" description="Low complexity" evidence="6">
    <location>
        <begin position="15"/>
        <end position="31"/>
    </location>
</feature>
<evidence type="ECO:0000256" key="2">
    <source>
        <dbReference type="ARBA" id="ARBA00022692"/>
    </source>
</evidence>
<evidence type="ECO:0008006" key="10">
    <source>
        <dbReference type="Google" id="ProtNLM"/>
    </source>
</evidence>
<evidence type="ECO:0000256" key="7">
    <source>
        <dbReference type="SAM" id="Phobius"/>
    </source>
</evidence>
<evidence type="ECO:0000256" key="5">
    <source>
        <dbReference type="ARBA" id="ARBA00023136"/>
    </source>
</evidence>
<comment type="caution">
    <text evidence="8">The sequence shown here is derived from an EMBL/GenBank/DDBJ whole genome shotgun (WGS) entry which is preliminary data.</text>
</comment>
<keyword evidence="2 7" id="KW-0812">Transmembrane</keyword>
<dbReference type="InterPro" id="IPR037721">
    <property type="entry name" value="Ferlin"/>
</dbReference>
<keyword evidence="9" id="KW-1185">Reference proteome</keyword>
<dbReference type="PANTHER" id="PTHR12546">
    <property type="entry name" value="FER-1-LIKE"/>
    <property type="match status" value="1"/>
</dbReference>
<reference evidence="8" key="1">
    <citation type="submission" date="2023-08" db="EMBL/GenBank/DDBJ databases">
        <authorList>
            <person name="Chen Y."/>
            <person name="Shah S."/>
            <person name="Dougan E. K."/>
            <person name="Thang M."/>
            <person name="Chan C."/>
        </authorList>
    </citation>
    <scope>NUCLEOTIDE SEQUENCE</scope>
</reference>